<evidence type="ECO:0000256" key="3">
    <source>
        <dbReference type="PIRSR" id="PIRSR633697-1"/>
    </source>
</evidence>
<dbReference type="PROSITE" id="PS00531">
    <property type="entry name" value="RNASE_T2_2"/>
    <property type="match status" value="1"/>
</dbReference>
<feature type="signal peptide" evidence="6">
    <location>
        <begin position="1"/>
        <end position="21"/>
    </location>
</feature>
<dbReference type="InterPro" id="IPR001568">
    <property type="entry name" value="RNase_T2-like"/>
</dbReference>
<dbReference type="WBParaSite" id="L893_g21852.t1">
    <property type="protein sequence ID" value="L893_g21852.t1"/>
    <property type="gene ID" value="L893_g21852"/>
</dbReference>
<dbReference type="InterPro" id="IPR036430">
    <property type="entry name" value="RNase_T2-like_sf"/>
</dbReference>
<evidence type="ECO:0000313" key="7">
    <source>
        <dbReference type="Proteomes" id="UP000095287"/>
    </source>
</evidence>
<dbReference type="SUPFAM" id="SSF55895">
    <property type="entry name" value="Ribonuclease Rh-like"/>
    <property type="match status" value="1"/>
</dbReference>
<dbReference type="InterPro" id="IPR033130">
    <property type="entry name" value="RNase_T2_His_AS_2"/>
</dbReference>
<dbReference type="PROSITE" id="PS00530">
    <property type="entry name" value="RNASE_T2_1"/>
    <property type="match status" value="1"/>
</dbReference>
<accession>A0A1I7Z1C7</accession>
<evidence type="ECO:0000313" key="8">
    <source>
        <dbReference type="WBParaSite" id="L893_g21852.t1"/>
    </source>
</evidence>
<feature type="active site" evidence="3">
    <location>
        <position position="60"/>
    </location>
</feature>
<dbReference type="GO" id="GO:0006401">
    <property type="term" value="P:RNA catabolic process"/>
    <property type="evidence" value="ECO:0007669"/>
    <property type="project" value="TreeGrafter"/>
</dbReference>
<dbReference type="Pfam" id="PF00445">
    <property type="entry name" value="Ribonuclease_T2"/>
    <property type="match status" value="1"/>
</dbReference>
<dbReference type="PANTHER" id="PTHR11240">
    <property type="entry name" value="RIBONUCLEASE T2"/>
    <property type="match status" value="1"/>
</dbReference>
<evidence type="ECO:0000256" key="2">
    <source>
        <dbReference type="ARBA" id="ARBA00023157"/>
    </source>
</evidence>
<sequence>MVLVFWKRLLALFFLFSSCVADFDYYVLTRQYPMAICRADNQAHSDSCKIPSDTDSWTLHGLWPSSSSRRDIEFCTKDKFDDADIKPIWKKLLEAWPNLLTGKGVTSFWKHEFEKHGTCALSEVKNELGYFKTSIQLHERFNITKALEDGGIKQSEDTRYALADIRAVAEYRLGKRQLQLHCVHDKDNDWLLADIRLCLNKSFNPVDCPRLRKHNPAKYFNKLKQGGALPPVEPCPAQGIKYIGSEVSGPKSSPLASFMLSAVVLLATILFFRVD</sequence>
<proteinExistence type="inferred from homology"/>
<dbReference type="PANTHER" id="PTHR11240:SF22">
    <property type="entry name" value="RIBONUCLEASE T2"/>
    <property type="match status" value="1"/>
</dbReference>
<keyword evidence="5" id="KW-0812">Transmembrane</keyword>
<keyword evidence="5" id="KW-1133">Transmembrane helix</keyword>
<protein>
    <submittedName>
        <fullName evidence="8">Ribonuclease T(2)</fullName>
    </submittedName>
</protein>
<feature type="chain" id="PRO_5009312836" evidence="6">
    <location>
        <begin position="22"/>
        <end position="275"/>
    </location>
</feature>
<dbReference type="GO" id="GO:0005576">
    <property type="term" value="C:extracellular region"/>
    <property type="evidence" value="ECO:0007669"/>
    <property type="project" value="TreeGrafter"/>
</dbReference>
<dbReference type="GO" id="GO:0033897">
    <property type="term" value="F:ribonuclease T2 activity"/>
    <property type="evidence" value="ECO:0007669"/>
    <property type="project" value="InterPro"/>
</dbReference>
<keyword evidence="6" id="KW-0732">Signal</keyword>
<organism evidence="7 8">
    <name type="scientific">Steinernema glaseri</name>
    <dbReference type="NCBI Taxonomy" id="37863"/>
    <lineage>
        <taxon>Eukaryota</taxon>
        <taxon>Metazoa</taxon>
        <taxon>Ecdysozoa</taxon>
        <taxon>Nematoda</taxon>
        <taxon>Chromadorea</taxon>
        <taxon>Rhabditida</taxon>
        <taxon>Tylenchina</taxon>
        <taxon>Panagrolaimomorpha</taxon>
        <taxon>Strongyloidoidea</taxon>
        <taxon>Steinernematidae</taxon>
        <taxon>Steinernema</taxon>
    </lineage>
</organism>
<dbReference type="InterPro" id="IPR018188">
    <property type="entry name" value="RNase_T2_His_AS_1"/>
</dbReference>
<comment type="similarity">
    <text evidence="1 4">Belongs to the RNase T2 family.</text>
</comment>
<dbReference type="PROSITE" id="PS51257">
    <property type="entry name" value="PROKAR_LIPOPROTEIN"/>
    <property type="match status" value="1"/>
</dbReference>
<reference evidence="8" key="1">
    <citation type="submission" date="2016-11" db="UniProtKB">
        <authorList>
            <consortium name="WormBaseParasite"/>
        </authorList>
    </citation>
    <scope>IDENTIFICATION</scope>
</reference>
<name>A0A1I7Z1C7_9BILA</name>
<dbReference type="GO" id="GO:0003723">
    <property type="term" value="F:RNA binding"/>
    <property type="evidence" value="ECO:0007669"/>
    <property type="project" value="InterPro"/>
</dbReference>
<evidence type="ECO:0000256" key="5">
    <source>
        <dbReference type="SAM" id="Phobius"/>
    </source>
</evidence>
<evidence type="ECO:0000256" key="6">
    <source>
        <dbReference type="SAM" id="SignalP"/>
    </source>
</evidence>
<dbReference type="CDD" id="cd01061">
    <property type="entry name" value="RNase_T2_euk"/>
    <property type="match status" value="1"/>
</dbReference>
<evidence type="ECO:0000256" key="4">
    <source>
        <dbReference type="RuleBase" id="RU004328"/>
    </source>
</evidence>
<feature type="active site" evidence="3">
    <location>
        <position position="116"/>
    </location>
</feature>
<feature type="active site" evidence="3">
    <location>
        <position position="112"/>
    </location>
</feature>
<keyword evidence="2" id="KW-1015">Disulfide bond</keyword>
<keyword evidence="5" id="KW-0472">Membrane</keyword>
<dbReference type="Proteomes" id="UP000095287">
    <property type="component" value="Unplaced"/>
</dbReference>
<feature type="transmembrane region" description="Helical" evidence="5">
    <location>
        <begin position="255"/>
        <end position="274"/>
    </location>
</feature>
<dbReference type="Gene3D" id="3.90.730.10">
    <property type="entry name" value="Ribonuclease T2-like"/>
    <property type="match status" value="1"/>
</dbReference>
<dbReference type="InterPro" id="IPR033697">
    <property type="entry name" value="Ribonuclease_T2_eukaryotic"/>
</dbReference>
<evidence type="ECO:0000256" key="1">
    <source>
        <dbReference type="ARBA" id="ARBA00007469"/>
    </source>
</evidence>
<dbReference type="AlphaFoldDB" id="A0A1I7Z1C7"/>
<keyword evidence="7" id="KW-1185">Reference proteome</keyword>